<dbReference type="EMBL" id="JAHQIW010001622">
    <property type="protein sequence ID" value="KAJ1353171.1"/>
    <property type="molecule type" value="Genomic_DNA"/>
</dbReference>
<gene>
    <name evidence="1" type="ORF">KIN20_009744</name>
</gene>
<organism evidence="1 2">
    <name type="scientific">Parelaphostrongylus tenuis</name>
    <name type="common">Meningeal worm</name>
    <dbReference type="NCBI Taxonomy" id="148309"/>
    <lineage>
        <taxon>Eukaryota</taxon>
        <taxon>Metazoa</taxon>
        <taxon>Ecdysozoa</taxon>
        <taxon>Nematoda</taxon>
        <taxon>Chromadorea</taxon>
        <taxon>Rhabditida</taxon>
        <taxon>Rhabditina</taxon>
        <taxon>Rhabditomorpha</taxon>
        <taxon>Strongyloidea</taxon>
        <taxon>Metastrongylidae</taxon>
        <taxon>Parelaphostrongylus</taxon>
    </lineage>
</organism>
<protein>
    <submittedName>
        <fullName evidence="1">Uncharacterized protein</fullName>
    </submittedName>
</protein>
<proteinExistence type="predicted"/>
<name>A0AAD5QNK3_PARTN</name>
<dbReference type="Proteomes" id="UP001196413">
    <property type="component" value="Unassembled WGS sequence"/>
</dbReference>
<accession>A0AAD5QNK3</accession>
<sequence>MIPCRVCCVRFCGVVQKNDWRSAISQILINTVQDLAIECLISDILLFLSEHGPIVETVRMARSTEGYDALIVDKKIPLSLLAPHTHLTLTARSAHLSSFFRTNEFLKNAENPPTGEK</sequence>
<evidence type="ECO:0000313" key="1">
    <source>
        <dbReference type="EMBL" id="KAJ1353171.1"/>
    </source>
</evidence>
<keyword evidence="2" id="KW-1185">Reference proteome</keyword>
<comment type="caution">
    <text evidence="1">The sequence shown here is derived from an EMBL/GenBank/DDBJ whole genome shotgun (WGS) entry which is preliminary data.</text>
</comment>
<evidence type="ECO:0000313" key="2">
    <source>
        <dbReference type="Proteomes" id="UP001196413"/>
    </source>
</evidence>
<dbReference type="AlphaFoldDB" id="A0AAD5QNK3"/>
<reference evidence="1" key="1">
    <citation type="submission" date="2021-06" db="EMBL/GenBank/DDBJ databases">
        <title>Parelaphostrongylus tenuis whole genome reference sequence.</title>
        <authorList>
            <person name="Garwood T.J."/>
            <person name="Larsen P.A."/>
            <person name="Fountain-Jones N.M."/>
            <person name="Garbe J.R."/>
            <person name="Macchietto M.G."/>
            <person name="Kania S.A."/>
            <person name="Gerhold R.W."/>
            <person name="Richards J.E."/>
            <person name="Wolf T.M."/>
        </authorList>
    </citation>
    <scope>NUCLEOTIDE SEQUENCE</scope>
    <source>
        <strain evidence="1">MNPRO001-30</strain>
        <tissue evidence="1">Meninges</tissue>
    </source>
</reference>